<keyword evidence="1" id="KW-0812">Transmembrane</keyword>
<dbReference type="AlphaFoldDB" id="A0A497EUU4"/>
<name>A0A497EUU4_9CREN</name>
<proteinExistence type="predicted"/>
<evidence type="ECO:0000313" key="3">
    <source>
        <dbReference type="Proteomes" id="UP000272051"/>
    </source>
</evidence>
<keyword evidence="1" id="KW-1133">Transmembrane helix</keyword>
<feature type="transmembrane region" description="Helical" evidence="1">
    <location>
        <begin position="6"/>
        <end position="23"/>
    </location>
</feature>
<accession>A0A497EUU4</accession>
<evidence type="ECO:0000313" key="2">
    <source>
        <dbReference type="EMBL" id="RLE51007.1"/>
    </source>
</evidence>
<evidence type="ECO:0000256" key="1">
    <source>
        <dbReference type="SAM" id="Phobius"/>
    </source>
</evidence>
<organism evidence="2 3">
    <name type="scientific">Thermoproteota archaeon</name>
    <dbReference type="NCBI Taxonomy" id="2056631"/>
    <lineage>
        <taxon>Archaea</taxon>
        <taxon>Thermoproteota</taxon>
    </lineage>
</organism>
<dbReference type="Proteomes" id="UP000272051">
    <property type="component" value="Unassembled WGS sequence"/>
</dbReference>
<comment type="caution">
    <text evidence="2">The sequence shown here is derived from an EMBL/GenBank/DDBJ whole genome shotgun (WGS) entry which is preliminary data.</text>
</comment>
<sequence length="143" mass="16243">MRKLTVLLALTLAIILAISFFLLRGFEKVKERRATDLNFCGDGVCSKSENKFNCCIDCGCDEDEYCNINNMRCYPHIHGLTKDRVASILIPYLKRYNISYTNITWFGITKVKGKMARLVLVANGKYARLYAVFANGNIMRLVG</sequence>
<reference evidence="2 3" key="1">
    <citation type="submission" date="2018-06" db="EMBL/GenBank/DDBJ databases">
        <title>Extensive metabolic versatility and redundancy in microbially diverse, dynamic hydrothermal sediments.</title>
        <authorList>
            <person name="Dombrowski N."/>
            <person name="Teske A."/>
            <person name="Baker B.J."/>
        </authorList>
    </citation>
    <scope>NUCLEOTIDE SEQUENCE [LARGE SCALE GENOMIC DNA]</scope>
    <source>
        <strain evidence="2">B34_G17</strain>
    </source>
</reference>
<protein>
    <submittedName>
        <fullName evidence="2">Uncharacterized protein</fullName>
    </submittedName>
</protein>
<gene>
    <name evidence="2" type="ORF">DRJ33_06685</name>
</gene>
<keyword evidence="1" id="KW-0472">Membrane</keyword>
<dbReference type="EMBL" id="QMQX01000139">
    <property type="protein sequence ID" value="RLE51007.1"/>
    <property type="molecule type" value="Genomic_DNA"/>
</dbReference>